<evidence type="ECO:0000313" key="1">
    <source>
        <dbReference type="EMBL" id="KAA0873517.1"/>
    </source>
</evidence>
<reference evidence="1 2" key="1">
    <citation type="submission" date="2019-03" db="EMBL/GenBank/DDBJ databases">
        <title>Nitrincola sp. nov. isolated from an Indian soda lake.</title>
        <authorList>
            <person name="Joshi A."/>
            <person name="Thite S.V."/>
            <person name="Joseph N."/>
            <person name="Dhotre D."/>
            <person name="Moorthy M."/>
            <person name="Shouche Y.S."/>
        </authorList>
    </citation>
    <scope>NUCLEOTIDE SEQUENCE [LARGE SCALE GENOMIC DNA]</scope>
    <source>
        <strain evidence="1 2">MEB193</strain>
    </source>
</reference>
<keyword evidence="2" id="KW-1185">Reference proteome</keyword>
<dbReference type="OrthoDB" id="5464671at2"/>
<dbReference type="EMBL" id="SMRS01000015">
    <property type="protein sequence ID" value="KAA0873517.1"/>
    <property type="molecule type" value="Genomic_DNA"/>
</dbReference>
<dbReference type="InterPro" id="IPR043129">
    <property type="entry name" value="ATPase_NBD"/>
</dbReference>
<evidence type="ECO:0008006" key="3">
    <source>
        <dbReference type="Google" id="ProtNLM"/>
    </source>
</evidence>
<protein>
    <recommendedName>
        <fullName evidence="3">Hsp70 family protein</fullName>
    </recommendedName>
</protein>
<proteinExistence type="predicted"/>
<dbReference type="AlphaFoldDB" id="A0A5A9VY80"/>
<sequence length="503" mass="57339">MGYLNGFDKDFSGLSDLRVSISEEATCFLDDEKAVDSISFALMPEHQGIPEQCDLTVSKNSDCDLVIGIDFGTSYTKVAIGDRQLNKSYAVPFRDCDGLDKFLIPSTIYVSQGEYSLVSGNETCDDLKLILFSNPGNHNYRIMVVAYWALILRHVRAWIFANHADLYWDKEIFWTISIGIPIVDKDDQKSVRMYEDLMRCAWRVAGKNRSINREGVKKLISRLAASNVNDDEPDIRVVPELAAQIYGFVVSNSFDDKAKNIYMMFDVGGGSLDSAIFHVKRGRGNRWVFSYFNAAVQPLGVLNLHRYRLEFWDRCLREHKAPKSLLKKISRSISSINDLKLIPQFFEDYFHGISVFFNHEKHNPDWIFGKKALKQVKIETLCKAVTSLRMLSREDVKNLSFYACGGGSGMQYYKSNLIQEVEKPSANSTWLRANEKLLPRPDNFHAEGVRNKDFDRLSVAYGLSQIELDGDDGLIWPDPLIKQHFDKLLDTTEVGTYISKDMV</sequence>
<dbReference type="RefSeq" id="WP_149391916.1">
    <property type="nucleotide sequence ID" value="NZ_SMRS01000015.1"/>
</dbReference>
<dbReference type="Proteomes" id="UP000325302">
    <property type="component" value="Unassembled WGS sequence"/>
</dbReference>
<dbReference type="SUPFAM" id="SSF53067">
    <property type="entry name" value="Actin-like ATPase domain"/>
    <property type="match status" value="1"/>
</dbReference>
<organism evidence="1 2">
    <name type="scientific">Nitrincola tapanii</name>
    <dbReference type="NCBI Taxonomy" id="1708751"/>
    <lineage>
        <taxon>Bacteria</taxon>
        <taxon>Pseudomonadati</taxon>
        <taxon>Pseudomonadota</taxon>
        <taxon>Gammaproteobacteria</taxon>
        <taxon>Oceanospirillales</taxon>
        <taxon>Oceanospirillaceae</taxon>
        <taxon>Nitrincola</taxon>
    </lineage>
</organism>
<accession>A0A5A9VY80</accession>
<name>A0A5A9VY80_9GAMM</name>
<comment type="caution">
    <text evidence="1">The sequence shown here is derived from an EMBL/GenBank/DDBJ whole genome shotgun (WGS) entry which is preliminary data.</text>
</comment>
<gene>
    <name evidence="1" type="ORF">E1H14_13010</name>
</gene>
<evidence type="ECO:0000313" key="2">
    <source>
        <dbReference type="Proteomes" id="UP000325302"/>
    </source>
</evidence>